<name>A0A6P8ITQ0_ACTTE</name>
<dbReference type="FunCoup" id="A0A6P8ITQ0">
    <property type="interactions" value="258"/>
</dbReference>
<dbReference type="GeneID" id="116304956"/>
<reference evidence="5" key="1">
    <citation type="submission" date="2025-08" db="UniProtKB">
        <authorList>
            <consortium name="RefSeq"/>
        </authorList>
    </citation>
    <scope>IDENTIFICATION</scope>
    <source>
        <tissue evidence="5">Tentacle</tissue>
    </source>
</reference>
<dbReference type="PANTHER" id="PTHR13318">
    <property type="entry name" value="PARTNER OF PAIRED, ISOFORM B-RELATED"/>
    <property type="match status" value="1"/>
</dbReference>
<accession>A0A6P8ITQ0</accession>
<dbReference type="Proteomes" id="UP000515163">
    <property type="component" value="Unplaced"/>
</dbReference>
<dbReference type="InterPro" id="IPR032675">
    <property type="entry name" value="LRR_dom_sf"/>
</dbReference>
<dbReference type="InterPro" id="IPR001810">
    <property type="entry name" value="F-box_dom"/>
</dbReference>
<dbReference type="InParanoid" id="A0A6P8ITQ0"/>
<dbReference type="InterPro" id="IPR047922">
    <property type="entry name" value="FBXL6_F-box"/>
</dbReference>
<organism evidence="4 5">
    <name type="scientific">Actinia tenebrosa</name>
    <name type="common">Australian red waratah sea anemone</name>
    <dbReference type="NCBI Taxonomy" id="6105"/>
    <lineage>
        <taxon>Eukaryota</taxon>
        <taxon>Metazoa</taxon>
        <taxon>Cnidaria</taxon>
        <taxon>Anthozoa</taxon>
        <taxon>Hexacorallia</taxon>
        <taxon>Actiniaria</taxon>
        <taxon>Actiniidae</taxon>
        <taxon>Actinia</taxon>
    </lineage>
</organism>
<dbReference type="SMART" id="SM00367">
    <property type="entry name" value="LRR_CC"/>
    <property type="match status" value="7"/>
</dbReference>
<feature type="region of interest" description="Disordered" evidence="2">
    <location>
        <begin position="25"/>
        <end position="84"/>
    </location>
</feature>
<dbReference type="InterPro" id="IPR036047">
    <property type="entry name" value="F-box-like_dom_sf"/>
</dbReference>
<evidence type="ECO:0000313" key="5">
    <source>
        <dbReference type="RefSeq" id="XP_031570621.1"/>
    </source>
</evidence>
<dbReference type="KEGG" id="aten:116304956"/>
<dbReference type="InterPro" id="IPR006553">
    <property type="entry name" value="Leu-rich_rpt_Cys-con_subtyp"/>
</dbReference>
<dbReference type="PANTHER" id="PTHR13318:SF190">
    <property type="entry name" value="PARTNER OF PAIRED, ISOFORM B"/>
    <property type="match status" value="1"/>
</dbReference>
<dbReference type="Pfam" id="PF12937">
    <property type="entry name" value="F-box-like"/>
    <property type="match status" value="1"/>
</dbReference>
<evidence type="ECO:0000259" key="3">
    <source>
        <dbReference type="Pfam" id="PF12937"/>
    </source>
</evidence>
<dbReference type="RefSeq" id="XP_031570621.1">
    <property type="nucleotide sequence ID" value="XM_031714761.1"/>
</dbReference>
<dbReference type="AlphaFoldDB" id="A0A6P8ITQ0"/>
<proteinExistence type="predicted"/>
<sequence length="512" mass="57017">MSSRERKVVKGILGVRKSPHRQVLLFGRYSDPLPSDDSDDSDYEPNEEEKTSENKNNARKVKNRERQRKAREVEEQSSSLVDSKRRKINSTDVTVSKLTAASNAWSDLIPSEVLLQIFLYCVKTQGAVPLLSRLSRVCRRWNIVAKEPKLYRKMDLSCFGKYSIATDSLIKRLVQRGLSGVEELSLDGWINLSDKGVEVLAKNCKNLKLISLSNCEGVSPKVSSIMADHCSCLSSIDISGTKVDHNSLRNLLSQHGHKLNEIVLRNCKGFPGSSILSMIQEFCPNLVHLDISGTPVRQIKIEQLQKKCPKLKNLQLANLVLQPSYSRTAKMGAQHGFDDLDQLSLACGFQGSLSVNDTLISRLLKTSCFLRVLDIRGCTHISKNAIQGLCATSLGSLYLGNTNAKQPMVEMIVNKWCSSLCHLDLSYNPSIRDDTMALFERFLLPNLTSLDLTSTGVSITGVGSVVKGCPKLQNLNLSTCRGIPRGFKHRHKDEHLVSLKKQIMTGTFEQED</sequence>
<feature type="compositionally biased region" description="Acidic residues" evidence="2">
    <location>
        <begin position="34"/>
        <end position="47"/>
    </location>
</feature>
<dbReference type="SUPFAM" id="SSF52047">
    <property type="entry name" value="RNI-like"/>
    <property type="match status" value="1"/>
</dbReference>
<feature type="domain" description="F-box" evidence="3">
    <location>
        <begin position="109"/>
        <end position="156"/>
    </location>
</feature>
<evidence type="ECO:0000313" key="4">
    <source>
        <dbReference type="Proteomes" id="UP000515163"/>
    </source>
</evidence>
<evidence type="ECO:0000256" key="1">
    <source>
        <dbReference type="ARBA" id="ARBA00022786"/>
    </source>
</evidence>
<keyword evidence="4" id="KW-1185">Reference proteome</keyword>
<gene>
    <name evidence="5" type="primary">LOC116304956</name>
</gene>
<keyword evidence="1" id="KW-0833">Ubl conjugation pathway</keyword>
<dbReference type="Gene3D" id="3.80.10.10">
    <property type="entry name" value="Ribonuclease Inhibitor"/>
    <property type="match status" value="2"/>
</dbReference>
<protein>
    <submittedName>
        <fullName evidence="5">F-box/LRR-repeat protein 6-like</fullName>
    </submittedName>
</protein>
<dbReference type="OrthoDB" id="3134645at2759"/>
<dbReference type="GO" id="GO:0019005">
    <property type="term" value="C:SCF ubiquitin ligase complex"/>
    <property type="evidence" value="ECO:0007669"/>
    <property type="project" value="InterPro"/>
</dbReference>
<feature type="compositionally biased region" description="Basic residues" evidence="2">
    <location>
        <begin position="57"/>
        <end position="69"/>
    </location>
</feature>
<dbReference type="SUPFAM" id="SSF81383">
    <property type="entry name" value="F-box domain"/>
    <property type="match status" value="1"/>
</dbReference>
<dbReference type="CDD" id="cd22119">
    <property type="entry name" value="F-box_FBXL6"/>
    <property type="match status" value="1"/>
</dbReference>
<evidence type="ECO:0000256" key="2">
    <source>
        <dbReference type="SAM" id="MobiDB-lite"/>
    </source>
</evidence>
<dbReference type="GO" id="GO:0031146">
    <property type="term" value="P:SCF-dependent proteasomal ubiquitin-dependent protein catabolic process"/>
    <property type="evidence" value="ECO:0007669"/>
    <property type="project" value="TreeGrafter"/>
</dbReference>